<comment type="function">
    <text evidence="6">Mating type proteins are sequence specific DNA-binding proteins that act as master switches in fungal differentiation by controlling gene expression in a cell type-specific fashion. Transcriptional activator that induces the transcription of alpha-specific genes.</text>
</comment>
<evidence type="ECO:0000256" key="1">
    <source>
        <dbReference type="ARBA" id="ARBA00015083"/>
    </source>
</evidence>
<dbReference type="GO" id="GO:0045895">
    <property type="term" value="P:positive regulation of mating-type specific transcription, DNA-templated"/>
    <property type="evidence" value="ECO:0007669"/>
    <property type="project" value="InterPro"/>
</dbReference>
<dbReference type="InterPro" id="IPR006856">
    <property type="entry name" value="MATalpha_HMGbox"/>
</dbReference>
<dbReference type="GO" id="GO:0008301">
    <property type="term" value="F:DNA binding, bending"/>
    <property type="evidence" value="ECO:0007669"/>
    <property type="project" value="InterPro"/>
</dbReference>
<keyword evidence="9" id="KW-1185">Reference proteome</keyword>
<evidence type="ECO:0000313" key="8">
    <source>
        <dbReference type="EMBL" id="KAF2841217.1"/>
    </source>
</evidence>
<comment type="caution">
    <text evidence="8">The sequence shown here is derived from an EMBL/GenBank/DDBJ whole genome shotgun (WGS) entry which is preliminary data.</text>
</comment>
<keyword evidence="4" id="KW-0804">Transcription</keyword>
<accession>A0A9P4SET8</accession>
<dbReference type="AlphaFoldDB" id="A0A9P4SET8"/>
<keyword evidence="3" id="KW-0238">DNA-binding</keyword>
<keyword evidence="2" id="KW-0805">Transcription regulation</keyword>
<evidence type="ECO:0000256" key="6">
    <source>
        <dbReference type="ARBA" id="ARBA00035106"/>
    </source>
</evidence>
<feature type="domain" description="Alpha box" evidence="7">
    <location>
        <begin position="10"/>
        <end position="69"/>
    </location>
</feature>
<dbReference type="EMBL" id="MU006091">
    <property type="protein sequence ID" value="KAF2841217.1"/>
    <property type="molecule type" value="Genomic_DNA"/>
</dbReference>
<proteinExistence type="predicted"/>
<evidence type="ECO:0000256" key="4">
    <source>
        <dbReference type="ARBA" id="ARBA00023163"/>
    </source>
</evidence>
<gene>
    <name evidence="8" type="ORF">M501DRAFT_929910</name>
</gene>
<organism evidence="8 9">
    <name type="scientific">Patellaria atrata CBS 101060</name>
    <dbReference type="NCBI Taxonomy" id="1346257"/>
    <lineage>
        <taxon>Eukaryota</taxon>
        <taxon>Fungi</taxon>
        <taxon>Dikarya</taxon>
        <taxon>Ascomycota</taxon>
        <taxon>Pezizomycotina</taxon>
        <taxon>Dothideomycetes</taxon>
        <taxon>Dothideomycetes incertae sedis</taxon>
        <taxon>Patellariales</taxon>
        <taxon>Patellariaceae</taxon>
        <taxon>Patellaria</taxon>
    </lineage>
</organism>
<name>A0A9P4SET8_9PEZI</name>
<sequence>MFEQATYLYADPTKNKWAIIAKAYSEIRDSVGRVNIDLKEFLNIMCPDLGLVPADAYLEVFGWVTQENPIPTVPRRVIRTF</sequence>
<evidence type="ECO:0000313" key="9">
    <source>
        <dbReference type="Proteomes" id="UP000799429"/>
    </source>
</evidence>
<dbReference type="Pfam" id="PF04769">
    <property type="entry name" value="MATalpha_HMGbox"/>
    <property type="match status" value="1"/>
</dbReference>
<reference evidence="8" key="1">
    <citation type="journal article" date="2020" name="Stud. Mycol.">
        <title>101 Dothideomycetes genomes: a test case for predicting lifestyles and emergence of pathogens.</title>
        <authorList>
            <person name="Haridas S."/>
            <person name="Albert R."/>
            <person name="Binder M."/>
            <person name="Bloem J."/>
            <person name="Labutti K."/>
            <person name="Salamov A."/>
            <person name="Andreopoulos B."/>
            <person name="Baker S."/>
            <person name="Barry K."/>
            <person name="Bills G."/>
            <person name="Bluhm B."/>
            <person name="Cannon C."/>
            <person name="Castanera R."/>
            <person name="Culley D."/>
            <person name="Daum C."/>
            <person name="Ezra D."/>
            <person name="Gonzalez J."/>
            <person name="Henrissat B."/>
            <person name="Kuo A."/>
            <person name="Liang C."/>
            <person name="Lipzen A."/>
            <person name="Lutzoni F."/>
            <person name="Magnuson J."/>
            <person name="Mondo S."/>
            <person name="Nolan M."/>
            <person name="Ohm R."/>
            <person name="Pangilinan J."/>
            <person name="Park H.-J."/>
            <person name="Ramirez L."/>
            <person name="Alfaro M."/>
            <person name="Sun H."/>
            <person name="Tritt A."/>
            <person name="Yoshinaga Y."/>
            <person name="Zwiers L.-H."/>
            <person name="Turgeon B."/>
            <person name="Goodwin S."/>
            <person name="Spatafora J."/>
            <person name="Crous P."/>
            <person name="Grigoriev I."/>
        </authorList>
    </citation>
    <scope>NUCLEOTIDE SEQUENCE</scope>
    <source>
        <strain evidence="8">CBS 101060</strain>
    </source>
</reference>
<dbReference type="GO" id="GO:0005634">
    <property type="term" value="C:nucleus"/>
    <property type="evidence" value="ECO:0007669"/>
    <property type="project" value="InterPro"/>
</dbReference>
<evidence type="ECO:0000256" key="2">
    <source>
        <dbReference type="ARBA" id="ARBA00023015"/>
    </source>
</evidence>
<evidence type="ECO:0000259" key="7">
    <source>
        <dbReference type="Pfam" id="PF04769"/>
    </source>
</evidence>
<dbReference type="Proteomes" id="UP000799429">
    <property type="component" value="Unassembled WGS sequence"/>
</dbReference>
<dbReference type="OrthoDB" id="5398665at2759"/>
<keyword evidence="5" id="KW-0539">Nucleus</keyword>
<evidence type="ECO:0000256" key="3">
    <source>
        <dbReference type="ARBA" id="ARBA00023125"/>
    </source>
</evidence>
<evidence type="ECO:0000256" key="5">
    <source>
        <dbReference type="ARBA" id="ARBA00023242"/>
    </source>
</evidence>
<protein>
    <recommendedName>
        <fullName evidence="1">Mating-type protein MAT-1</fullName>
    </recommendedName>
</protein>